<protein>
    <submittedName>
        <fullName evidence="4">3-deoxy-manno-octulosonate cytidylyltransferase</fullName>
        <ecNumber evidence="4">2.7.7.38</ecNumber>
    </submittedName>
</protein>
<evidence type="ECO:0000256" key="2">
    <source>
        <dbReference type="ARBA" id="ARBA00022695"/>
    </source>
</evidence>
<keyword evidence="3" id="KW-0448">Lipopolysaccharide biosynthesis</keyword>
<dbReference type="EC" id="2.7.7.38" evidence="4"/>
<dbReference type="Proteomes" id="UP000029228">
    <property type="component" value="Unassembled WGS sequence"/>
</dbReference>
<evidence type="ECO:0000256" key="1">
    <source>
        <dbReference type="ARBA" id="ARBA00022679"/>
    </source>
</evidence>
<accession>A0A090S2K7</accession>
<dbReference type="InterPro" id="IPR003329">
    <property type="entry name" value="Cytidylyl_trans"/>
</dbReference>
<keyword evidence="1 4" id="KW-0808">Transferase</keyword>
<dbReference type="PANTHER" id="PTHR42866">
    <property type="entry name" value="3-DEOXY-MANNO-OCTULOSONATE CYTIDYLYLTRANSFERASE"/>
    <property type="match status" value="1"/>
</dbReference>
<keyword evidence="5" id="KW-1185">Reference proteome</keyword>
<dbReference type="GO" id="GO:0005829">
    <property type="term" value="C:cytosol"/>
    <property type="evidence" value="ECO:0007669"/>
    <property type="project" value="TreeGrafter"/>
</dbReference>
<dbReference type="GO" id="GO:0009103">
    <property type="term" value="P:lipopolysaccharide biosynthetic process"/>
    <property type="evidence" value="ECO:0007669"/>
    <property type="project" value="UniProtKB-KW"/>
</dbReference>
<reference evidence="4 5" key="1">
    <citation type="submission" date="2014-09" db="EMBL/GenBank/DDBJ databases">
        <title>Vibrio maritimus JCM 19235. (C45) whole genome shotgun sequence.</title>
        <authorList>
            <person name="Sawabe T."/>
            <person name="Meirelles P."/>
            <person name="Nakanishi M."/>
            <person name="Sayaka M."/>
            <person name="Hattori M."/>
            <person name="Ohkuma M."/>
        </authorList>
    </citation>
    <scope>NUCLEOTIDE SEQUENCE [LARGE SCALE GENOMIC DNA]</scope>
    <source>
        <strain evidence="5">JCM19235</strain>
    </source>
</reference>
<evidence type="ECO:0000256" key="3">
    <source>
        <dbReference type="ARBA" id="ARBA00022985"/>
    </source>
</evidence>
<evidence type="ECO:0000313" key="5">
    <source>
        <dbReference type="Proteomes" id="UP000029228"/>
    </source>
</evidence>
<organism evidence="4 5">
    <name type="scientific">Vibrio maritimus</name>
    <dbReference type="NCBI Taxonomy" id="990268"/>
    <lineage>
        <taxon>Bacteria</taxon>
        <taxon>Pseudomonadati</taxon>
        <taxon>Pseudomonadota</taxon>
        <taxon>Gammaproteobacteria</taxon>
        <taxon>Vibrionales</taxon>
        <taxon>Vibrionaceae</taxon>
        <taxon>Vibrio</taxon>
    </lineage>
</organism>
<name>A0A090S2K7_9VIBR</name>
<dbReference type="InterPro" id="IPR029044">
    <property type="entry name" value="Nucleotide-diphossugar_trans"/>
</dbReference>
<sequence>MAFTVIIPARYSSSRLPGKPLADICGKPMVQHVYERAVESGANRVIVATDDVRIESAVQAFGGEVCMTSPDHQSALSALRKWLS</sequence>
<dbReference type="AlphaFoldDB" id="A0A090S2K7"/>
<comment type="caution">
    <text evidence="4">The sequence shown here is derived from an EMBL/GenBank/DDBJ whole genome shotgun (WGS) entry which is preliminary data.</text>
</comment>
<keyword evidence="2 4" id="KW-0548">Nucleotidyltransferase</keyword>
<dbReference type="STRING" id="990268.JCM19235_1776"/>
<proteinExistence type="predicted"/>
<dbReference type="EMBL" id="BBMR01000010">
    <property type="protein sequence ID" value="GAL21950.1"/>
    <property type="molecule type" value="Genomic_DNA"/>
</dbReference>
<dbReference type="PANTHER" id="PTHR42866:SF2">
    <property type="entry name" value="3-DEOXY-MANNO-OCTULOSONATE CYTIDYLYLTRANSFERASE, MITOCHONDRIAL"/>
    <property type="match status" value="1"/>
</dbReference>
<dbReference type="GO" id="GO:0008690">
    <property type="term" value="F:3-deoxy-manno-octulosonate cytidylyltransferase activity"/>
    <property type="evidence" value="ECO:0007669"/>
    <property type="project" value="UniProtKB-EC"/>
</dbReference>
<dbReference type="Pfam" id="PF02348">
    <property type="entry name" value="CTP_transf_3"/>
    <property type="match status" value="1"/>
</dbReference>
<dbReference type="SUPFAM" id="SSF53448">
    <property type="entry name" value="Nucleotide-diphospho-sugar transferases"/>
    <property type="match status" value="1"/>
</dbReference>
<evidence type="ECO:0000313" key="4">
    <source>
        <dbReference type="EMBL" id="GAL21950.1"/>
    </source>
</evidence>
<gene>
    <name evidence="4" type="ORF">JCM19235_1776</name>
</gene>
<dbReference type="Gene3D" id="3.90.550.10">
    <property type="entry name" value="Spore Coat Polysaccharide Biosynthesis Protein SpsA, Chain A"/>
    <property type="match status" value="1"/>
</dbReference>